<feature type="signal peptide" evidence="2">
    <location>
        <begin position="1"/>
        <end position="24"/>
    </location>
</feature>
<proteinExistence type="predicted"/>
<feature type="compositionally biased region" description="Acidic residues" evidence="1">
    <location>
        <begin position="88"/>
        <end position="105"/>
    </location>
</feature>
<dbReference type="AlphaFoldDB" id="A0AAW0UK06"/>
<comment type="caution">
    <text evidence="3">The sequence shown here is derived from an EMBL/GenBank/DDBJ whole genome shotgun (WGS) entry which is preliminary data.</text>
</comment>
<sequence length="154" mass="17522">MKTSTHLGRPLVLVALLAVSWAAAAPLQIVTEKGDVRDELQAFFEQNPSIAEDLYPELLELASDVEVTVDQEDVLDLLDGYVRESTVEEIEEELEREEEEEEEEQEQPRKKRQTITGNLHSSRNALRKSTSIFTISSLSLVNSRTFDLFNFLQL</sequence>
<gene>
    <name evidence="3" type="ORF">O3P69_003278</name>
</gene>
<feature type="chain" id="PRO_5043497437" evidence="2">
    <location>
        <begin position="25"/>
        <end position="154"/>
    </location>
</feature>
<evidence type="ECO:0000313" key="3">
    <source>
        <dbReference type="EMBL" id="KAK8400499.1"/>
    </source>
</evidence>
<feature type="region of interest" description="Disordered" evidence="1">
    <location>
        <begin position="88"/>
        <end position="123"/>
    </location>
</feature>
<accession>A0AAW0UK06</accession>
<protein>
    <submittedName>
        <fullName evidence="3">Uncharacterized protein</fullName>
    </submittedName>
</protein>
<evidence type="ECO:0000313" key="4">
    <source>
        <dbReference type="Proteomes" id="UP001487740"/>
    </source>
</evidence>
<evidence type="ECO:0000256" key="2">
    <source>
        <dbReference type="SAM" id="SignalP"/>
    </source>
</evidence>
<reference evidence="3 4" key="1">
    <citation type="submission" date="2023-03" db="EMBL/GenBank/DDBJ databases">
        <title>High-quality genome of Scylla paramamosain provides insights in environmental adaptation.</title>
        <authorList>
            <person name="Zhang L."/>
        </authorList>
    </citation>
    <scope>NUCLEOTIDE SEQUENCE [LARGE SCALE GENOMIC DNA]</scope>
    <source>
        <strain evidence="3">LZ_2023a</strain>
        <tissue evidence="3">Muscle</tissue>
    </source>
</reference>
<organism evidence="3 4">
    <name type="scientific">Scylla paramamosain</name>
    <name type="common">Mud crab</name>
    <dbReference type="NCBI Taxonomy" id="85552"/>
    <lineage>
        <taxon>Eukaryota</taxon>
        <taxon>Metazoa</taxon>
        <taxon>Ecdysozoa</taxon>
        <taxon>Arthropoda</taxon>
        <taxon>Crustacea</taxon>
        <taxon>Multicrustacea</taxon>
        <taxon>Malacostraca</taxon>
        <taxon>Eumalacostraca</taxon>
        <taxon>Eucarida</taxon>
        <taxon>Decapoda</taxon>
        <taxon>Pleocyemata</taxon>
        <taxon>Brachyura</taxon>
        <taxon>Eubrachyura</taxon>
        <taxon>Portunoidea</taxon>
        <taxon>Portunidae</taxon>
        <taxon>Portuninae</taxon>
        <taxon>Scylla</taxon>
    </lineage>
</organism>
<name>A0AAW0UK06_SCYPA</name>
<keyword evidence="2" id="KW-0732">Signal</keyword>
<evidence type="ECO:0000256" key="1">
    <source>
        <dbReference type="SAM" id="MobiDB-lite"/>
    </source>
</evidence>
<dbReference type="EMBL" id="JARAKH010000010">
    <property type="protein sequence ID" value="KAK8400499.1"/>
    <property type="molecule type" value="Genomic_DNA"/>
</dbReference>
<feature type="compositionally biased region" description="Polar residues" evidence="1">
    <location>
        <begin position="114"/>
        <end position="123"/>
    </location>
</feature>
<keyword evidence="4" id="KW-1185">Reference proteome</keyword>
<dbReference type="Proteomes" id="UP001487740">
    <property type="component" value="Unassembled WGS sequence"/>
</dbReference>